<dbReference type="CDD" id="cd00130">
    <property type="entry name" value="PAS"/>
    <property type="match status" value="1"/>
</dbReference>
<dbReference type="Gene3D" id="1.10.10.10">
    <property type="entry name" value="Winged helix-like DNA-binding domain superfamily/Winged helix DNA-binding domain"/>
    <property type="match status" value="1"/>
</dbReference>
<dbReference type="Gene3D" id="3.30.450.20">
    <property type="entry name" value="PAS domain"/>
    <property type="match status" value="1"/>
</dbReference>
<proteinExistence type="predicted"/>
<dbReference type="InterPro" id="IPR036388">
    <property type="entry name" value="WH-like_DNA-bd_sf"/>
</dbReference>
<dbReference type="InterPro" id="IPR003018">
    <property type="entry name" value="GAF"/>
</dbReference>
<dbReference type="PROSITE" id="PS50112">
    <property type="entry name" value="PAS"/>
    <property type="match status" value="1"/>
</dbReference>
<dbReference type="STRING" id="1227497.C491_12480"/>
<dbReference type="PANTHER" id="PTHR34236">
    <property type="entry name" value="DIMETHYL SULFOXIDE REDUCTASE TRANSCRIPTIONAL ACTIVATOR"/>
    <property type="match status" value="1"/>
</dbReference>
<reference evidence="5 6" key="1">
    <citation type="journal article" date="2014" name="PLoS Genet.">
        <title>Phylogenetically driven sequencing of extremely halophilic archaea reveals strategies for static and dynamic osmo-response.</title>
        <authorList>
            <person name="Becker E.A."/>
            <person name="Seitzer P.M."/>
            <person name="Tritt A."/>
            <person name="Larsen D."/>
            <person name="Krusor M."/>
            <person name="Yao A.I."/>
            <person name="Wu D."/>
            <person name="Madern D."/>
            <person name="Eisen J.A."/>
            <person name="Darling A.E."/>
            <person name="Facciotti M.T."/>
        </authorList>
    </citation>
    <scope>NUCLEOTIDE SEQUENCE [LARGE SCALE GENOMIC DNA]</scope>
    <source>
        <strain evidence="5 6">DSM 10524</strain>
    </source>
</reference>
<evidence type="ECO:0000259" key="3">
    <source>
        <dbReference type="PROSITE" id="PS50112"/>
    </source>
</evidence>
<dbReference type="NCBIfam" id="TIGR00229">
    <property type="entry name" value="sensory_box"/>
    <property type="match status" value="1"/>
</dbReference>
<evidence type="ECO:0000256" key="1">
    <source>
        <dbReference type="ARBA" id="ARBA00023015"/>
    </source>
</evidence>
<sequence>MKSSDRTGDRHLGCRPSRDHRTITTALVSRNPDVEALGKRLDGERGINVTLRSELSEIGTRADRIDCIVCGPDVVDSRIAEKKREVPASAWIVLYEDNRTAERALSAGVDRCVHWGDDRNATVAHLATALRAAIDTREAKFTREALRRSNDLFFVFDPDGNLLQWNDRLPEVTGYDGDEIASMSPSDFVADEDVAAIEAAVRRVLESGSVRTEADLVTKDGEEIPYEFTGALLDTEEGARISGIGRDITDRKRRQHALAEQAEQLRTVNHINAVIREVNQALVRASTREEIEEAVCTHLAKKEPYRFAWIGEQGAASDHVTPRAWAGIEKGYLEDRPDVEAQRGDHITAATAIRTGEIQTALRIAEDPEFEPWREAALERGFRSAIAVPLRYRETTYGVLCVYAPRPEAFDKDEQAVLADLGETVAYAISAAERRRALVTNSVIELEFLTRDRSIGYVALSAELGCELTVEGVSPTGDGEVAAFITISGANCETVLSTVGDDPDVEATVVADHGKECVFRLTGPEPSVSGTIADYGGVVREADADDGEGRFVVELPYDADVRAVVDGLEEYYDRTELVAQRERERTEPSDAVVREAFDDALTDRQREVLRAAYLSGFFDWPRGANSGEVAEVLGITEPTFHEHLRTCQRKLISAYFDHQPPVDLAELMA</sequence>
<evidence type="ECO:0000256" key="2">
    <source>
        <dbReference type="ARBA" id="ARBA00023163"/>
    </source>
</evidence>
<dbReference type="Pfam" id="PF04967">
    <property type="entry name" value="HTH_10"/>
    <property type="match status" value="1"/>
</dbReference>
<dbReference type="Gene3D" id="3.30.450.40">
    <property type="match status" value="1"/>
</dbReference>
<evidence type="ECO:0000259" key="4">
    <source>
        <dbReference type="PROSITE" id="PS50113"/>
    </source>
</evidence>
<dbReference type="SMART" id="SM00065">
    <property type="entry name" value="GAF"/>
    <property type="match status" value="1"/>
</dbReference>
<evidence type="ECO:0000313" key="6">
    <source>
        <dbReference type="Proteomes" id="UP000011688"/>
    </source>
</evidence>
<dbReference type="PATRIC" id="fig|1227497.3.peg.2577"/>
<organism evidence="5 6">
    <name type="scientific">Natronococcus amylolyticus DSM 10524</name>
    <dbReference type="NCBI Taxonomy" id="1227497"/>
    <lineage>
        <taxon>Archaea</taxon>
        <taxon>Methanobacteriati</taxon>
        <taxon>Methanobacteriota</taxon>
        <taxon>Stenosarchaea group</taxon>
        <taxon>Halobacteria</taxon>
        <taxon>Halobacteriales</taxon>
        <taxon>Natrialbaceae</taxon>
        <taxon>Natronococcus</taxon>
    </lineage>
</organism>
<dbReference type="SMART" id="SM00091">
    <property type="entry name" value="PAS"/>
    <property type="match status" value="1"/>
</dbReference>
<dbReference type="eggNOG" id="arCOG02276">
    <property type="taxonomic scope" value="Archaea"/>
</dbReference>
<dbReference type="SUPFAM" id="SSF55781">
    <property type="entry name" value="GAF domain-like"/>
    <property type="match status" value="1"/>
</dbReference>
<gene>
    <name evidence="5" type="ORF">C491_12480</name>
</gene>
<comment type="caution">
    <text evidence="5">The sequence shown here is derived from an EMBL/GenBank/DDBJ whole genome shotgun (WGS) entry which is preliminary data.</text>
</comment>
<dbReference type="InterPro" id="IPR013324">
    <property type="entry name" value="RNA_pol_sigma_r3/r4-like"/>
</dbReference>
<dbReference type="InterPro" id="IPR031803">
    <property type="entry name" value="BAT_GAF/HTH-assoc"/>
</dbReference>
<dbReference type="PROSITE" id="PS50113">
    <property type="entry name" value="PAC"/>
    <property type="match status" value="1"/>
</dbReference>
<dbReference type="RefSeq" id="WP_005556691.1">
    <property type="nucleotide sequence ID" value="NZ_AOIB01000026.1"/>
</dbReference>
<feature type="domain" description="PAC" evidence="4">
    <location>
        <begin position="210"/>
        <end position="260"/>
    </location>
</feature>
<dbReference type="AlphaFoldDB" id="L9X5T0"/>
<dbReference type="InterPro" id="IPR029016">
    <property type="entry name" value="GAF-like_dom_sf"/>
</dbReference>
<dbReference type="Pfam" id="PF15915">
    <property type="entry name" value="BAT"/>
    <property type="match status" value="1"/>
</dbReference>
<accession>L9X5T0</accession>
<protein>
    <submittedName>
        <fullName evidence="5">Putative PAS/PAC sensor protein</fullName>
    </submittedName>
</protein>
<dbReference type="PANTHER" id="PTHR34236:SF1">
    <property type="entry name" value="DIMETHYL SULFOXIDE REDUCTASE TRANSCRIPTIONAL ACTIVATOR"/>
    <property type="match status" value="1"/>
</dbReference>
<feature type="domain" description="PAS" evidence="3">
    <location>
        <begin position="138"/>
        <end position="208"/>
    </location>
</feature>
<evidence type="ECO:0000313" key="5">
    <source>
        <dbReference type="EMBL" id="ELY56821.1"/>
    </source>
</evidence>
<dbReference type="InterPro" id="IPR035965">
    <property type="entry name" value="PAS-like_dom_sf"/>
</dbReference>
<dbReference type="eggNOG" id="arCOG02333">
    <property type="taxonomic scope" value="Archaea"/>
</dbReference>
<dbReference type="EMBL" id="AOIB01000026">
    <property type="protein sequence ID" value="ELY56821.1"/>
    <property type="molecule type" value="Genomic_DNA"/>
</dbReference>
<dbReference type="Pfam" id="PF13185">
    <property type="entry name" value="GAF_2"/>
    <property type="match status" value="1"/>
</dbReference>
<dbReference type="Pfam" id="PF08448">
    <property type="entry name" value="PAS_4"/>
    <property type="match status" value="1"/>
</dbReference>
<dbReference type="InterPro" id="IPR000014">
    <property type="entry name" value="PAS"/>
</dbReference>
<dbReference type="InterPro" id="IPR000700">
    <property type="entry name" value="PAS-assoc_C"/>
</dbReference>
<keyword evidence="6" id="KW-1185">Reference proteome</keyword>
<dbReference type="Proteomes" id="UP000011688">
    <property type="component" value="Unassembled WGS sequence"/>
</dbReference>
<dbReference type="OrthoDB" id="106505at2157"/>
<keyword evidence="1" id="KW-0805">Transcription regulation</keyword>
<dbReference type="InterPro" id="IPR013656">
    <property type="entry name" value="PAS_4"/>
</dbReference>
<dbReference type="SUPFAM" id="SSF88659">
    <property type="entry name" value="Sigma3 and sigma4 domains of RNA polymerase sigma factors"/>
    <property type="match status" value="1"/>
</dbReference>
<dbReference type="SUPFAM" id="SSF55785">
    <property type="entry name" value="PYP-like sensor domain (PAS domain)"/>
    <property type="match status" value="1"/>
</dbReference>
<keyword evidence="2" id="KW-0804">Transcription</keyword>
<dbReference type="InterPro" id="IPR007050">
    <property type="entry name" value="HTH_bacterioopsin"/>
</dbReference>
<name>L9X5T0_9EURY</name>